<sequence length="98" mass="11463">MLSRGPELYREYCERPIGAHSPNLQFVLQHFRKAPCAGKYVLVAVVPHRRWRLAKLTGRRGDPVRVEDEVEYTDLADAERHVYRLRWKALCGEELETS</sequence>
<gene>
    <name evidence="2" type="ORF">BSQ44_09865</name>
</gene>
<proteinExistence type="predicted"/>
<evidence type="ECO:0000313" key="2">
    <source>
        <dbReference type="EMBL" id="APH74519.1"/>
    </source>
</evidence>
<reference evidence="3" key="1">
    <citation type="submission" date="2016-11" db="EMBL/GenBank/DDBJ databases">
        <title>Mesorhizobium oceanicum sp. nov., isolated from deep seawater in South China Sea.</title>
        <authorList>
            <person name="Fu G.-Y."/>
        </authorList>
    </citation>
    <scope>NUCLEOTIDE SEQUENCE [LARGE SCALE GENOMIC DNA]</scope>
    <source>
        <strain evidence="3">B7</strain>
    </source>
</reference>
<feature type="domain" description="N,N-dimethylformamidase alpha subunit" evidence="1">
    <location>
        <begin position="6"/>
        <end position="91"/>
    </location>
</feature>
<organism evidence="2 3">
    <name type="scientific">Aquibium oceanicum</name>
    <dbReference type="NCBI Taxonomy" id="1670800"/>
    <lineage>
        <taxon>Bacteria</taxon>
        <taxon>Pseudomonadati</taxon>
        <taxon>Pseudomonadota</taxon>
        <taxon>Alphaproteobacteria</taxon>
        <taxon>Hyphomicrobiales</taxon>
        <taxon>Phyllobacteriaceae</taxon>
        <taxon>Aquibium</taxon>
    </lineage>
</organism>
<name>A0A1L3SYL5_9HYPH</name>
<dbReference type="KEGG" id="meso:BSQ44_09865"/>
<accession>A0A1L3SYL5</accession>
<keyword evidence="3" id="KW-1185">Reference proteome</keyword>
<dbReference type="EMBL" id="CP018171">
    <property type="protein sequence ID" value="APH74519.1"/>
    <property type="molecule type" value="Genomic_DNA"/>
</dbReference>
<protein>
    <recommendedName>
        <fullName evidence="1">N,N-dimethylformamidase alpha subunit domain-containing protein</fullName>
    </recommendedName>
</protein>
<dbReference type="AlphaFoldDB" id="A0A1L3SYL5"/>
<dbReference type="STRING" id="1670800.BSQ44_09865"/>
<evidence type="ECO:0000259" key="1">
    <source>
        <dbReference type="Pfam" id="PF26354"/>
    </source>
</evidence>
<dbReference type="Pfam" id="PF26354">
    <property type="entry name" value="DMF_alpha"/>
    <property type="match status" value="1"/>
</dbReference>
<evidence type="ECO:0000313" key="3">
    <source>
        <dbReference type="Proteomes" id="UP000182840"/>
    </source>
</evidence>
<dbReference type="Proteomes" id="UP000182840">
    <property type="component" value="Chromosome"/>
</dbReference>
<dbReference type="InterPro" id="IPR058713">
    <property type="entry name" value="DMF_alpha_dom"/>
</dbReference>